<evidence type="ECO:0000256" key="1">
    <source>
        <dbReference type="SAM" id="MobiDB-lite"/>
    </source>
</evidence>
<evidence type="ECO:0000313" key="5">
    <source>
        <dbReference type="Proteomes" id="UP000245166"/>
    </source>
</evidence>
<name>A0A2U1ZSC8_9MICO</name>
<dbReference type="InterPro" id="IPR056303">
    <property type="entry name" value="AMIN-like"/>
</dbReference>
<feature type="compositionally biased region" description="Acidic residues" evidence="1">
    <location>
        <begin position="61"/>
        <end position="75"/>
    </location>
</feature>
<comment type="caution">
    <text evidence="4">The sequence shown here is derived from an EMBL/GenBank/DDBJ whole genome shotgun (WGS) entry which is preliminary data.</text>
</comment>
<evidence type="ECO:0000256" key="2">
    <source>
        <dbReference type="SAM" id="SignalP"/>
    </source>
</evidence>
<protein>
    <recommendedName>
        <fullName evidence="3">AMIN-like domain-containing protein</fullName>
    </recommendedName>
</protein>
<dbReference type="RefSeq" id="WP_109228272.1">
    <property type="nucleotide sequence ID" value="NZ_PYHR01000002.1"/>
</dbReference>
<keyword evidence="5" id="KW-1185">Reference proteome</keyword>
<keyword evidence="2" id="KW-0732">Signal</keyword>
<dbReference type="EMBL" id="PYHR01000002">
    <property type="protein sequence ID" value="PWD49889.1"/>
    <property type="molecule type" value="Genomic_DNA"/>
</dbReference>
<organism evidence="4 5">
    <name type="scientific">Serinibacter arcticus</name>
    <dbReference type="NCBI Taxonomy" id="1655435"/>
    <lineage>
        <taxon>Bacteria</taxon>
        <taxon>Bacillati</taxon>
        <taxon>Actinomycetota</taxon>
        <taxon>Actinomycetes</taxon>
        <taxon>Micrococcales</taxon>
        <taxon>Beutenbergiaceae</taxon>
        <taxon>Serinibacter</taxon>
    </lineage>
</organism>
<accession>A0A2U1ZSC8</accession>
<proteinExistence type="predicted"/>
<feature type="chain" id="PRO_5015749542" description="AMIN-like domain-containing protein" evidence="2">
    <location>
        <begin position="21"/>
        <end position="233"/>
    </location>
</feature>
<dbReference type="Pfam" id="PF24837">
    <property type="entry name" value="AMIN-like"/>
    <property type="match status" value="1"/>
</dbReference>
<sequence length="233" mass="23866">MTRTNAAPALLVGALVVALAACTGDPSSESSSTSPSAEPTSQTSAPSASPETTPSSSTTEPEAETETETDLEVDDACPASEDSGINFLDLGYSGELQPRPDDAPYMQFESFNSSVCPDGSHRVVVTLVPFDGGGAGEVGLWSDLTETAMLDSGEIADIDGDQVLNISVNGIARGPDDGEAPDTPVDEGGTVAEAMWYATNGGSASLLLGLGEASQFRAFTLTDPFRVVVDVLP</sequence>
<evidence type="ECO:0000313" key="4">
    <source>
        <dbReference type="EMBL" id="PWD49889.1"/>
    </source>
</evidence>
<dbReference type="Proteomes" id="UP000245166">
    <property type="component" value="Unassembled WGS sequence"/>
</dbReference>
<feature type="region of interest" description="Disordered" evidence="1">
    <location>
        <begin position="23"/>
        <end position="96"/>
    </location>
</feature>
<feature type="signal peptide" evidence="2">
    <location>
        <begin position="1"/>
        <end position="20"/>
    </location>
</feature>
<reference evidence="4 5" key="1">
    <citation type="submission" date="2018-03" db="EMBL/GenBank/DDBJ databases">
        <title>Genome assembly of novel Miniimonas species PCH200.</title>
        <authorList>
            <person name="Thakur V."/>
            <person name="Kumar V."/>
            <person name="Singh D."/>
        </authorList>
    </citation>
    <scope>NUCLEOTIDE SEQUENCE [LARGE SCALE GENOMIC DNA]</scope>
    <source>
        <strain evidence="4 5">PCH200</strain>
    </source>
</reference>
<gene>
    <name evidence="4" type="ORF">C8046_03520</name>
</gene>
<feature type="domain" description="AMIN-like" evidence="3">
    <location>
        <begin position="130"/>
        <end position="231"/>
    </location>
</feature>
<evidence type="ECO:0000259" key="3">
    <source>
        <dbReference type="Pfam" id="PF24837"/>
    </source>
</evidence>
<dbReference type="OrthoDB" id="5146596at2"/>
<feature type="compositionally biased region" description="Low complexity" evidence="1">
    <location>
        <begin position="23"/>
        <end position="60"/>
    </location>
</feature>
<dbReference type="PROSITE" id="PS51257">
    <property type="entry name" value="PROKAR_LIPOPROTEIN"/>
    <property type="match status" value="1"/>
</dbReference>
<dbReference type="AlphaFoldDB" id="A0A2U1ZSC8"/>